<evidence type="ECO:0000256" key="2">
    <source>
        <dbReference type="SAM" id="Phobius"/>
    </source>
</evidence>
<feature type="transmembrane region" description="Helical" evidence="2">
    <location>
        <begin position="388"/>
        <end position="406"/>
    </location>
</feature>
<dbReference type="AlphaFoldDB" id="A0AAJ0B8K7"/>
<evidence type="ECO:0000256" key="1">
    <source>
        <dbReference type="SAM" id="MobiDB-lite"/>
    </source>
</evidence>
<comment type="caution">
    <text evidence="3">The sequence shown here is derived from an EMBL/GenBank/DDBJ whole genome shotgun (WGS) entry which is preliminary data.</text>
</comment>
<dbReference type="Proteomes" id="UP001239445">
    <property type="component" value="Unassembled WGS sequence"/>
</dbReference>
<accession>A0AAJ0B8K7</accession>
<feature type="transmembrane region" description="Helical" evidence="2">
    <location>
        <begin position="426"/>
        <end position="443"/>
    </location>
</feature>
<feature type="transmembrane region" description="Helical" evidence="2">
    <location>
        <begin position="532"/>
        <end position="557"/>
    </location>
</feature>
<feature type="region of interest" description="Disordered" evidence="1">
    <location>
        <begin position="636"/>
        <end position="662"/>
    </location>
</feature>
<keyword evidence="2" id="KW-0472">Membrane</keyword>
<dbReference type="PANTHER" id="PTHR37544">
    <property type="entry name" value="SPRAY-RELATED"/>
    <property type="match status" value="1"/>
</dbReference>
<protein>
    <submittedName>
        <fullName evidence="3">Uncharacterized protein</fullName>
    </submittedName>
</protein>
<feature type="transmembrane region" description="Helical" evidence="2">
    <location>
        <begin position="127"/>
        <end position="145"/>
    </location>
</feature>
<evidence type="ECO:0000313" key="4">
    <source>
        <dbReference type="Proteomes" id="UP001239445"/>
    </source>
</evidence>
<keyword evidence="4" id="KW-1185">Reference proteome</keyword>
<sequence>MDITTIPITTNGHVTRVAVVLISLTNAAGEVISISTRRVPMTKTTFIVRDANGMPTTTTLTVDVPAWQLDNALPTNVPVTLTDPTNGAPTATVTANAVYKPPHRHIPGADPKTNPTAAFHILTNTEYWLAFFLPVLLAIPCSIMAEMVSSSLATFLPFKKLAQSGGAGASESLLLSTGVISGISARLRDAVSALGMVLTLLAAAVTALSSEAVGFKLDGRCRADDFSGCYMSVSVFVPPARALQGLLGAGLVVLVGMGVLLSGRWRTGVAADPGSLMITGALMGDEGLRGLLRGVGGGEGGDISDREIQSALRGYSFALDWFRDEDGRWEYGIVARPRGAAVDRKPSWLKRSMPRVSTLTSMARKPSWAKKPAALDWSTYRRVTTDRIFDCCGLLFLLGLLILITYYNATEEPEAGFEAFMDDQDFGVRVLFTAFGVLLTFFWDEYYTRIETTTPYRLMSVAPQPFQTSLAVSPPSTVFSGFARHIRSALYQIQNTPPFSIFPAIVASITLLAKFIPILLSNIPFSPVQTWQIHLVCAWTTVASLALMALVLGYGMVKEMWGSEITFPIDPKSLAGRMYYLCDSDGVLEHMRGLGTCTAEECRARVGDCAGVRRYRFGMFVGHGETARIGVFVEGKGEEQGSGSRADSSDGESGMGVSEKAV</sequence>
<feature type="transmembrane region" description="Helical" evidence="2">
    <location>
        <begin position="165"/>
        <end position="183"/>
    </location>
</feature>
<evidence type="ECO:0000313" key="3">
    <source>
        <dbReference type="EMBL" id="KAK1753684.1"/>
    </source>
</evidence>
<dbReference type="InterPro" id="IPR021840">
    <property type="entry name" value="DUF3433"/>
</dbReference>
<dbReference type="EMBL" id="MU839837">
    <property type="protein sequence ID" value="KAK1753684.1"/>
    <property type="molecule type" value="Genomic_DNA"/>
</dbReference>
<feature type="transmembrane region" description="Helical" evidence="2">
    <location>
        <begin position="499"/>
        <end position="520"/>
    </location>
</feature>
<keyword evidence="2" id="KW-1133">Transmembrane helix</keyword>
<dbReference type="Pfam" id="PF11915">
    <property type="entry name" value="DUF3433"/>
    <property type="match status" value="2"/>
</dbReference>
<organism evidence="3 4">
    <name type="scientific">Echria macrotheca</name>
    <dbReference type="NCBI Taxonomy" id="438768"/>
    <lineage>
        <taxon>Eukaryota</taxon>
        <taxon>Fungi</taxon>
        <taxon>Dikarya</taxon>
        <taxon>Ascomycota</taxon>
        <taxon>Pezizomycotina</taxon>
        <taxon>Sordariomycetes</taxon>
        <taxon>Sordariomycetidae</taxon>
        <taxon>Sordariales</taxon>
        <taxon>Schizotheciaceae</taxon>
        <taxon>Echria</taxon>
    </lineage>
</organism>
<gene>
    <name evidence="3" type="ORF">QBC47DRAFT_303392</name>
</gene>
<feature type="transmembrane region" description="Helical" evidence="2">
    <location>
        <begin position="242"/>
        <end position="261"/>
    </location>
</feature>
<feature type="transmembrane region" description="Helical" evidence="2">
    <location>
        <begin position="190"/>
        <end position="208"/>
    </location>
</feature>
<proteinExistence type="predicted"/>
<name>A0AAJ0B8K7_9PEZI</name>
<keyword evidence="2" id="KW-0812">Transmembrane</keyword>
<reference evidence="3" key="1">
    <citation type="submission" date="2023-06" db="EMBL/GenBank/DDBJ databases">
        <title>Genome-scale phylogeny and comparative genomics of the fungal order Sordariales.</title>
        <authorList>
            <consortium name="Lawrence Berkeley National Laboratory"/>
            <person name="Hensen N."/>
            <person name="Bonometti L."/>
            <person name="Westerberg I."/>
            <person name="Brannstrom I.O."/>
            <person name="Guillou S."/>
            <person name="Cros-Aarteil S."/>
            <person name="Calhoun S."/>
            <person name="Haridas S."/>
            <person name="Kuo A."/>
            <person name="Mondo S."/>
            <person name="Pangilinan J."/>
            <person name="Riley R."/>
            <person name="Labutti K."/>
            <person name="Andreopoulos B."/>
            <person name="Lipzen A."/>
            <person name="Chen C."/>
            <person name="Yanf M."/>
            <person name="Daum C."/>
            <person name="Ng V."/>
            <person name="Clum A."/>
            <person name="Steindorff A."/>
            <person name="Ohm R."/>
            <person name="Martin F."/>
            <person name="Silar P."/>
            <person name="Natvig D."/>
            <person name="Lalanne C."/>
            <person name="Gautier V."/>
            <person name="Ament-Velasquez S.L."/>
            <person name="Kruys A."/>
            <person name="Hutchinson M.I."/>
            <person name="Powell A.J."/>
            <person name="Barry K."/>
            <person name="Miller A.N."/>
            <person name="Grigoriev I.V."/>
            <person name="Debuchy R."/>
            <person name="Gladieux P."/>
            <person name="Thoren M.H."/>
            <person name="Johannesson H."/>
        </authorList>
    </citation>
    <scope>NUCLEOTIDE SEQUENCE</scope>
    <source>
        <strain evidence="3">PSN4</strain>
    </source>
</reference>